<proteinExistence type="predicted"/>
<evidence type="ECO:0000259" key="1">
    <source>
        <dbReference type="Pfam" id="PF14301"/>
    </source>
</evidence>
<protein>
    <recommendedName>
        <fullName evidence="1">DUF4376 domain-containing protein</fullName>
    </recommendedName>
</protein>
<dbReference type="AlphaFoldDB" id="A0A378NSG1"/>
<dbReference type="Proteomes" id="UP000255234">
    <property type="component" value="Unassembled WGS sequence"/>
</dbReference>
<gene>
    <name evidence="2" type="ORF">NCTC10571_01479</name>
</gene>
<dbReference type="EMBL" id="UGPP01000001">
    <property type="protein sequence ID" value="STY71323.1"/>
    <property type="molecule type" value="Genomic_DNA"/>
</dbReference>
<name>A0A378NSG1_9FIRM</name>
<organism evidence="2 3">
    <name type="scientific">Megamonas hypermegale</name>
    <dbReference type="NCBI Taxonomy" id="158847"/>
    <lineage>
        <taxon>Bacteria</taxon>
        <taxon>Bacillati</taxon>
        <taxon>Bacillota</taxon>
        <taxon>Negativicutes</taxon>
        <taxon>Selenomonadales</taxon>
        <taxon>Selenomonadaceae</taxon>
        <taxon>Megamonas</taxon>
    </lineage>
</organism>
<feature type="domain" description="DUF4376" evidence="1">
    <location>
        <begin position="97"/>
        <end position="190"/>
    </location>
</feature>
<dbReference type="InterPro" id="IPR025484">
    <property type="entry name" value="DUF4376"/>
</dbReference>
<accession>A0A378NSG1</accession>
<sequence length="224" mass="25971">MNNEYTYITLTRPKEEPCYTFAEIKYGKIVSINKHWVPLDEYIKFFDSNALFLDITGVLINGEPPTIGDSITTTDEGYKIIHIKNSYSMAESKNYVIEKLKLIRNQKELEDIEVDGILFDADKDSILRINAARKCLEDNSGTIPSIEWTTADNKRITATIDTFKKLNSAITERSNSLHIRYNELKKYINDIQDTKYLPIIIKIDWDWDISCNLDEKLQEIQTSD</sequence>
<dbReference type="Pfam" id="PF14301">
    <property type="entry name" value="DUF4376"/>
    <property type="match status" value="1"/>
</dbReference>
<evidence type="ECO:0000313" key="3">
    <source>
        <dbReference type="Proteomes" id="UP000255234"/>
    </source>
</evidence>
<reference evidence="2 3" key="1">
    <citation type="submission" date="2018-06" db="EMBL/GenBank/DDBJ databases">
        <authorList>
            <consortium name="Pathogen Informatics"/>
            <person name="Doyle S."/>
        </authorList>
    </citation>
    <scope>NUCLEOTIDE SEQUENCE [LARGE SCALE GENOMIC DNA]</scope>
    <source>
        <strain evidence="2 3">NCTC10571</strain>
    </source>
</reference>
<evidence type="ECO:0000313" key="2">
    <source>
        <dbReference type="EMBL" id="STY71323.1"/>
    </source>
</evidence>
<dbReference type="RefSeq" id="WP_115151681.1">
    <property type="nucleotide sequence ID" value="NZ_UGPP01000001.1"/>
</dbReference>